<dbReference type="AlphaFoldDB" id="A0A1T5A077"/>
<feature type="domain" description="RagB/SusD" evidence="7">
    <location>
        <begin position="311"/>
        <end position="524"/>
    </location>
</feature>
<protein>
    <submittedName>
        <fullName evidence="9">Starch-binding associating with outer membrane</fullName>
    </submittedName>
</protein>
<sequence length="524" mass="59276">MKIMKKIIINKVIGAALIVLAAQACSESFTDLTPKGSVTSGNYWSTESDAVSAANGLYEHWGDDNMFGRGLFWFVNASDDMVTGRTDAGSAAARDFVATGNESRINSMYKKFYQIIQRANSILVNVPDMTINEEVKRRVLGEAYFMRAYAYFYLTQYYGDHRAGLPIVTEANMNEARFTRPAHVSENYQQMEQDLLTAAELLPLVTAYGANDLGRAHRDAAYAYLAKMYLHWARYDAGKWAEVVRYCDMVTSSGSGRALINTGNPQEDFASVFYVENNFSPEYIFSVVSNNVRGCILPAVLFENTGYGLYNGWGYFHPTLELYNHFEEGDYRKKATILEFGDTFTLFGEERQYYSSNSWTGFQFNKYMQPFRFPQEVHLNPNGDYPTSNLNVPLVRYADILLMKAEALIMQNQNADAPINQIRNRAGLPSITGATLADLKRERRSEFAAEYTDRHVDLVRWGDAQEAYSKPATGRQHANRDNPNSPYTVTEVWPARNFNPAIHHVWPIPPADITNSGISQNEGW</sequence>
<evidence type="ECO:0000259" key="8">
    <source>
        <dbReference type="Pfam" id="PF14322"/>
    </source>
</evidence>
<dbReference type="GO" id="GO:0009279">
    <property type="term" value="C:cell outer membrane"/>
    <property type="evidence" value="ECO:0007669"/>
    <property type="project" value="UniProtKB-SubCell"/>
</dbReference>
<feature type="chain" id="PRO_5011961945" evidence="6">
    <location>
        <begin position="25"/>
        <end position="524"/>
    </location>
</feature>
<dbReference type="CDD" id="cd08977">
    <property type="entry name" value="SusD"/>
    <property type="match status" value="1"/>
</dbReference>
<dbReference type="InterPro" id="IPR011990">
    <property type="entry name" value="TPR-like_helical_dom_sf"/>
</dbReference>
<dbReference type="InterPro" id="IPR012944">
    <property type="entry name" value="SusD_RagB_dom"/>
</dbReference>
<comment type="subcellular location">
    <subcellularLocation>
        <location evidence="1">Cell outer membrane</location>
    </subcellularLocation>
</comment>
<dbReference type="SUPFAM" id="SSF48452">
    <property type="entry name" value="TPR-like"/>
    <property type="match status" value="1"/>
</dbReference>
<dbReference type="Gene3D" id="1.25.40.390">
    <property type="match status" value="1"/>
</dbReference>
<dbReference type="Proteomes" id="UP000190541">
    <property type="component" value="Unassembled WGS sequence"/>
</dbReference>
<feature type="domain" description="SusD-like N-terminal" evidence="8">
    <location>
        <begin position="93"/>
        <end position="230"/>
    </location>
</feature>
<dbReference type="InterPro" id="IPR033985">
    <property type="entry name" value="SusD-like_N"/>
</dbReference>
<keyword evidence="4" id="KW-0472">Membrane</keyword>
<dbReference type="EMBL" id="FUYS01000001">
    <property type="protein sequence ID" value="SKB28255.1"/>
    <property type="molecule type" value="Genomic_DNA"/>
</dbReference>
<evidence type="ECO:0000256" key="5">
    <source>
        <dbReference type="ARBA" id="ARBA00023237"/>
    </source>
</evidence>
<evidence type="ECO:0000313" key="10">
    <source>
        <dbReference type="Proteomes" id="UP000190541"/>
    </source>
</evidence>
<dbReference type="PROSITE" id="PS51257">
    <property type="entry name" value="PROKAR_LIPOPROTEIN"/>
    <property type="match status" value="1"/>
</dbReference>
<proteinExistence type="inferred from homology"/>
<keyword evidence="3 6" id="KW-0732">Signal</keyword>
<dbReference type="Pfam" id="PF14322">
    <property type="entry name" value="SusD-like_3"/>
    <property type="match status" value="1"/>
</dbReference>
<name>A0A1T5A077_9SPHI</name>
<feature type="signal peptide" evidence="6">
    <location>
        <begin position="1"/>
        <end position="24"/>
    </location>
</feature>
<keyword evidence="5" id="KW-0998">Cell outer membrane</keyword>
<evidence type="ECO:0000259" key="7">
    <source>
        <dbReference type="Pfam" id="PF07980"/>
    </source>
</evidence>
<evidence type="ECO:0000256" key="2">
    <source>
        <dbReference type="ARBA" id="ARBA00006275"/>
    </source>
</evidence>
<organism evidence="9 10">
    <name type="scientific">Parapedobacter luteus</name>
    <dbReference type="NCBI Taxonomy" id="623280"/>
    <lineage>
        <taxon>Bacteria</taxon>
        <taxon>Pseudomonadati</taxon>
        <taxon>Bacteroidota</taxon>
        <taxon>Sphingobacteriia</taxon>
        <taxon>Sphingobacteriales</taxon>
        <taxon>Sphingobacteriaceae</taxon>
        <taxon>Parapedobacter</taxon>
    </lineage>
</organism>
<dbReference type="STRING" id="623280.SAMN05660226_00355"/>
<evidence type="ECO:0000256" key="6">
    <source>
        <dbReference type="SAM" id="SignalP"/>
    </source>
</evidence>
<evidence type="ECO:0000256" key="1">
    <source>
        <dbReference type="ARBA" id="ARBA00004442"/>
    </source>
</evidence>
<evidence type="ECO:0000313" key="9">
    <source>
        <dbReference type="EMBL" id="SKB28255.1"/>
    </source>
</evidence>
<reference evidence="9 10" key="1">
    <citation type="submission" date="2017-02" db="EMBL/GenBank/DDBJ databases">
        <authorList>
            <person name="Peterson S.W."/>
        </authorList>
    </citation>
    <scope>NUCLEOTIDE SEQUENCE [LARGE SCALE GENOMIC DNA]</scope>
    <source>
        <strain evidence="9 10">DSM 22899</strain>
    </source>
</reference>
<evidence type="ECO:0000256" key="4">
    <source>
        <dbReference type="ARBA" id="ARBA00023136"/>
    </source>
</evidence>
<dbReference type="Pfam" id="PF07980">
    <property type="entry name" value="SusD_RagB"/>
    <property type="match status" value="1"/>
</dbReference>
<evidence type="ECO:0000256" key="3">
    <source>
        <dbReference type="ARBA" id="ARBA00022729"/>
    </source>
</evidence>
<comment type="similarity">
    <text evidence="2">Belongs to the SusD family.</text>
</comment>
<gene>
    <name evidence="9" type="ORF">SAMN05660226_00355</name>
</gene>
<keyword evidence="10" id="KW-1185">Reference proteome</keyword>
<accession>A0A1T5A077</accession>